<feature type="transmembrane region" description="Helical" evidence="9">
    <location>
        <begin position="214"/>
        <end position="236"/>
    </location>
</feature>
<dbReference type="EMBL" id="CADIJM010000004">
    <property type="protein sequence ID" value="CAB3698534.1"/>
    <property type="molecule type" value="Genomic_DNA"/>
</dbReference>
<dbReference type="PANTHER" id="PTHR43791:SF36">
    <property type="entry name" value="TRANSPORTER, PUTATIVE (AFU_ORTHOLOGUE AFUA_6G08340)-RELATED"/>
    <property type="match status" value="1"/>
</dbReference>
<feature type="transmembrane region" description="Helical" evidence="9">
    <location>
        <begin position="370"/>
        <end position="390"/>
    </location>
</feature>
<dbReference type="FunFam" id="1.20.1250.20:FF:000126">
    <property type="entry name" value="MFS transporter permease"/>
    <property type="match status" value="1"/>
</dbReference>
<evidence type="ECO:0000256" key="4">
    <source>
        <dbReference type="ARBA" id="ARBA00022989"/>
    </source>
</evidence>
<protein>
    <recommendedName>
        <fullName evidence="7">Putative tartrate transporter</fullName>
    </recommendedName>
</protein>
<dbReference type="PANTHER" id="PTHR43791">
    <property type="entry name" value="PERMEASE-RELATED"/>
    <property type="match status" value="1"/>
</dbReference>
<feature type="transmembrane region" description="Helical" evidence="9">
    <location>
        <begin position="279"/>
        <end position="300"/>
    </location>
</feature>
<evidence type="ECO:0000313" key="11">
    <source>
        <dbReference type="EMBL" id="CAB3698534.1"/>
    </source>
</evidence>
<dbReference type="AlphaFoldDB" id="A0A6S7APZ8"/>
<evidence type="ECO:0000256" key="8">
    <source>
        <dbReference type="SAM" id="MobiDB-lite"/>
    </source>
</evidence>
<feature type="transmembrane region" description="Helical" evidence="9">
    <location>
        <begin position="181"/>
        <end position="202"/>
    </location>
</feature>
<evidence type="ECO:0000256" key="3">
    <source>
        <dbReference type="ARBA" id="ARBA00022692"/>
    </source>
</evidence>
<feature type="transmembrane region" description="Helical" evidence="9">
    <location>
        <begin position="436"/>
        <end position="454"/>
    </location>
</feature>
<evidence type="ECO:0000256" key="1">
    <source>
        <dbReference type="ARBA" id="ARBA00004141"/>
    </source>
</evidence>
<keyword evidence="2" id="KW-0813">Transport</keyword>
<feature type="transmembrane region" description="Helical" evidence="9">
    <location>
        <begin position="121"/>
        <end position="140"/>
    </location>
</feature>
<dbReference type="GO" id="GO:0022857">
    <property type="term" value="F:transmembrane transporter activity"/>
    <property type="evidence" value="ECO:0007669"/>
    <property type="project" value="InterPro"/>
</dbReference>
<dbReference type="FunFam" id="1.20.1250.20:FF:000018">
    <property type="entry name" value="MFS transporter permease"/>
    <property type="match status" value="1"/>
</dbReference>
<feature type="transmembrane region" description="Helical" evidence="9">
    <location>
        <begin position="312"/>
        <end position="333"/>
    </location>
</feature>
<evidence type="ECO:0000256" key="7">
    <source>
        <dbReference type="ARBA" id="ARBA00074139"/>
    </source>
</evidence>
<evidence type="ECO:0000256" key="2">
    <source>
        <dbReference type="ARBA" id="ARBA00022448"/>
    </source>
</evidence>
<keyword evidence="5 9" id="KW-0472">Membrane</keyword>
<comment type="function">
    <text evidence="6">Component of the tartrate utilization system and may allow entry of tartrate and tartrate dehydrogenase.</text>
</comment>
<name>A0A6S7APZ8_9BURK</name>
<dbReference type="Pfam" id="PF07690">
    <property type="entry name" value="MFS_1"/>
    <property type="match status" value="1"/>
</dbReference>
<dbReference type="Proteomes" id="UP000494214">
    <property type="component" value="Unassembled WGS sequence"/>
</dbReference>
<dbReference type="Gene3D" id="1.20.1250.20">
    <property type="entry name" value="MFS general substrate transporter like domains"/>
    <property type="match status" value="2"/>
</dbReference>
<accession>A0A6S7APZ8</accession>
<evidence type="ECO:0000259" key="10">
    <source>
        <dbReference type="PROSITE" id="PS50850"/>
    </source>
</evidence>
<feature type="transmembrane region" description="Helical" evidence="9">
    <location>
        <begin position="402"/>
        <end position="424"/>
    </location>
</feature>
<comment type="subcellular location">
    <subcellularLocation>
        <location evidence="1">Membrane</location>
        <topology evidence="1">Multi-pass membrane protein</topology>
    </subcellularLocation>
</comment>
<evidence type="ECO:0000256" key="5">
    <source>
        <dbReference type="ARBA" id="ARBA00023136"/>
    </source>
</evidence>
<evidence type="ECO:0000256" key="9">
    <source>
        <dbReference type="SAM" id="Phobius"/>
    </source>
</evidence>
<feature type="transmembrane region" description="Helical" evidence="9">
    <location>
        <begin position="51"/>
        <end position="69"/>
    </location>
</feature>
<feature type="transmembrane region" description="Helical" evidence="9">
    <location>
        <begin position="345"/>
        <end position="364"/>
    </location>
</feature>
<feature type="domain" description="Major facilitator superfamily (MFS) profile" evidence="10">
    <location>
        <begin position="55"/>
        <end position="460"/>
    </location>
</feature>
<dbReference type="SUPFAM" id="SSF103473">
    <property type="entry name" value="MFS general substrate transporter"/>
    <property type="match status" value="1"/>
</dbReference>
<sequence>MSLFGTADPENAGPAPAYPARGMETEMENTMTPGVSPALDASEEDRIYRKVGWRLVPLLVVCYVVAYLDRVNVGFAKLQMLQELQFSETVYGLGAGIFFIGYFIFEIPSNIILHKVGARIWIARIMITWGIISACMMFVTSEHMFYLLRFLLGAAEAGFFPGIILYLTYWYPAARRGRITTFFMTAVPMSGLIGGPISGWIMATFHGDHGLSGWQWLFLLEGIPSVVIGVLVLIYLDDRINKAKWLTANEKAVLIRNIAAEEQQKEDPPIRAALTKPRVWAMALIYFSFVMGLYGVGFWMPSLIKNTGVQSPLAIGLLTAVPNLFAVIGMILISRNSDRQRERRWHVALPALFGAVGLFLSAVWSGNTVLAILALTVANIGICTVLPLFWSLPTALLGGTAAAAGIALINSVGNLAGFVSPYLVGWLKDMTGTTNTGLYMLAGCLVVGALAALAQPAKLVNK</sequence>
<feature type="region of interest" description="Disordered" evidence="8">
    <location>
        <begin position="1"/>
        <end position="20"/>
    </location>
</feature>
<feature type="transmembrane region" description="Helical" evidence="9">
    <location>
        <begin position="146"/>
        <end position="169"/>
    </location>
</feature>
<dbReference type="InterPro" id="IPR011701">
    <property type="entry name" value="MFS"/>
</dbReference>
<evidence type="ECO:0000256" key="6">
    <source>
        <dbReference type="ARBA" id="ARBA00058119"/>
    </source>
</evidence>
<proteinExistence type="predicted"/>
<keyword evidence="4 9" id="KW-1133">Transmembrane helix</keyword>
<dbReference type="InterPro" id="IPR020846">
    <property type="entry name" value="MFS_dom"/>
</dbReference>
<dbReference type="CDD" id="cd17319">
    <property type="entry name" value="MFS_ExuT_GudP_like"/>
    <property type="match status" value="1"/>
</dbReference>
<dbReference type="GO" id="GO:0005886">
    <property type="term" value="C:plasma membrane"/>
    <property type="evidence" value="ECO:0007669"/>
    <property type="project" value="TreeGrafter"/>
</dbReference>
<keyword evidence="12" id="KW-1185">Reference proteome</keyword>
<feature type="transmembrane region" description="Helical" evidence="9">
    <location>
        <begin position="89"/>
        <end position="109"/>
    </location>
</feature>
<gene>
    <name evidence="11" type="primary">nicT_2</name>
    <name evidence="11" type="ORF">LMG26690_02495</name>
</gene>
<evidence type="ECO:0000313" key="12">
    <source>
        <dbReference type="Proteomes" id="UP000494214"/>
    </source>
</evidence>
<keyword evidence="3 9" id="KW-0812">Transmembrane</keyword>
<dbReference type="InterPro" id="IPR036259">
    <property type="entry name" value="MFS_trans_sf"/>
</dbReference>
<dbReference type="PROSITE" id="PS50850">
    <property type="entry name" value="MFS"/>
    <property type="match status" value="1"/>
</dbReference>
<organism evidence="11 12">
    <name type="scientific">Achromobacter animicus</name>
    <dbReference type="NCBI Taxonomy" id="1389935"/>
    <lineage>
        <taxon>Bacteria</taxon>
        <taxon>Pseudomonadati</taxon>
        <taxon>Pseudomonadota</taxon>
        <taxon>Betaproteobacteria</taxon>
        <taxon>Burkholderiales</taxon>
        <taxon>Alcaligenaceae</taxon>
        <taxon>Achromobacter</taxon>
    </lineage>
</organism>
<reference evidence="11 12" key="1">
    <citation type="submission" date="2020-04" db="EMBL/GenBank/DDBJ databases">
        <authorList>
            <person name="De Canck E."/>
        </authorList>
    </citation>
    <scope>NUCLEOTIDE SEQUENCE [LARGE SCALE GENOMIC DNA]</scope>
    <source>
        <strain evidence="11 12">LMG 26690</strain>
    </source>
</reference>